<keyword evidence="3" id="KW-0929">Antimicrobial</keyword>
<evidence type="ECO:0000256" key="2">
    <source>
        <dbReference type="ARBA" id="ARBA00022525"/>
    </source>
</evidence>
<dbReference type="AlphaFoldDB" id="B7ZNZ8"/>
<evidence type="ECO:0000256" key="1">
    <source>
        <dbReference type="ARBA" id="ARBA00004613"/>
    </source>
</evidence>
<keyword evidence="4 8" id="KW-0732">Signal</keyword>
<reference evidence="10" key="1">
    <citation type="journal article" date="2004" name="Genome Res.">
        <title>The status, quality, and expansion of the NIH full-length cDNA project: the Mammalian Gene Collection (MGC).</title>
        <authorList>
            <consortium name="The MGC Project Team"/>
            <person name="Gerhard D.S."/>
            <person name="Wagner L."/>
            <person name="Feingold E.A."/>
            <person name="Shenmen C.M."/>
            <person name="Grouse L.H."/>
            <person name="Schuler G."/>
            <person name="Klein S.L."/>
            <person name="Old S."/>
            <person name="Rasooly R."/>
            <person name="Good P."/>
            <person name="Guyer M."/>
            <person name="Peck A.M."/>
            <person name="Derge J.G."/>
            <person name="Lipman D."/>
            <person name="Collins F.S."/>
            <person name="Jang W."/>
            <person name="Sherry S."/>
            <person name="Feolo M."/>
            <person name="Misquitta L."/>
            <person name="Lee E."/>
            <person name="Rotmistrovsky K."/>
            <person name="Greenhut S.F."/>
            <person name="Schaefer C.F."/>
            <person name="Buetow K."/>
            <person name="Bonner T.I."/>
            <person name="Haussler D."/>
            <person name="Kent J."/>
            <person name="Kiekhaus M."/>
            <person name="Furey T."/>
            <person name="Brent M."/>
            <person name="Prange C."/>
            <person name="Schreiber K."/>
            <person name="Shapiro N."/>
            <person name="Bhat N.K."/>
            <person name="Hopkins R.F."/>
            <person name="Hsie F."/>
            <person name="Driscoll T."/>
            <person name="Soares M.B."/>
            <person name="Casavant T.L."/>
            <person name="Scheetz T.E."/>
            <person name="Brown-stein M.J."/>
            <person name="Usdin T.B."/>
            <person name="Toshiyuki S."/>
            <person name="Carninci P."/>
            <person name="Piao Y."/>
            <person name="Dudekula D.B."/>
            <person name="Ko M.S."/>
            <person name="Kawakami K."/>
            <person name="Suzuki Y."/>
            <person name="Sugano S."/>
            <person name="Gruber C.E."/>
            <person name="Smith M.R."/>
            <person name="Simmons B."/>
            <person name="Moore T."/>
            <person name="Waterman R."/>
            <person name="Johnson S.L."/>
            <person name="Ruan Y."/>
            <person name="Wei C.L."/>
            <person name="Mathavan S."/>
            <person name="Gunaratne P.H."/>
            <person name="Wu J."/>
            <person name="Garcia A.M."/>
            <person name="Hulyk S.W."/>
            <person name="Fuh E."/>
            <person name="Yuan Y."/>
            <person name="Sneed A."/>
            <person name="Kowis C."/>
            <person name="Hodgson A."/>
            <person name="Muzny D.M."/>
            <person name="McPherson J."/>
            <person name="Gibbs R.A."/>
            <person name="Fahey J."/>
            <person name="Helton E."/>
            <person name="Ketteman M."/>
            <person name="Madan A."/>
            <person name="Rodrigues S."/>
            <person name="Sanchez A."/>
            <person name="Whiting M."/>
            <person name="Madari A."/>
            <person name="Young A.C."/>
            <person name="Wetherby K.D."/>
            <person name="Granite S.J."/>
            <person name="Kwong P.N."/>
            <person name="Brinkley C.P."/>
            <person name="Pearson R.L."/>
            <person name="Bouffard G.G."/>
            <person name="Blakesly R.W."/>
            <person name="Green E.D."/>
            <person name="Dickson M.C."/>
            <person name="Rodriguez A.C."/>
            <person name="Grimwood J."/>
            <person name="Schmutz J."/>
            <person name="Myers R.M."/>
            <person name="Butterfield Y.S."/>
            <person name="Griffith M."/>
            <person name="Griffith O.L."/>
            <person name="Krzywinski M.I."/>
            <person name="Liao N."/>
            <person name="Morin R."/>
            <person name="Morrin R."/>
            <person name="Palmquist D."/>
            <person name="Petrescu A.S."/>
            <person name="Skalska U."/>
            <person name="Smailus D.E."/>
            <person name="Stott J.M."/>
            <person name="Schnerch A."/>
            <person name="Schein J.E."/>
            <person name="Jones S.J."/>
            <person name="Holt R.A."/>
            <person name="Baross A."/>
            <person name="Marra M.A."/>
            <person name="Clifton S."/>
            <person name="Makowski K.A."/>
            <person name="Bosak S."/>
            <person name="Malek J."/>
        </authorList>
    </citation>
    <scope>NUCLEOTIDE SEQUENCE [LARGE SCALE MRNA]</scope>
    <source>
        <tissue evidence="10">Brain</tissue>
    </source>
</reference>
<protein>
    <submittedName>
        <fullName evidence="10">EG546038 protein</fullName>
    </submittedName>
</protein>
<evidence type="ECO:0000256" key="8">
    <source>
        <dbReference type="SAM" id="SignalP"/>
    </source>
</evidence>
<gene>
    <name evidence="11" type="primary">Spag11b</name>
    <name evidence="10" type="synonym">EG546038</name>
</gene>
<dbReference type="Pfam" id="PF05324">
    <property type="entry name" value="Sperm_Ag_HE2"/>
    <property type="match status" value="1"/>
</dbReference>
<dbReference type="Pfam" id="PF00711">
    <property type="entry name" value="Defensin_beta"/>
    <property type="match status" value="1"/>
</dbReference>
<name>B7ZNZ8_MOUSE</name>
<feature type="domain" description="Beta-defensin-like" evidence="9">
    <location>
        <begin position="78"/>
        <end position="110"/>
    </location>
</feature>
<dbReference type="GO" id="GO:0042742">
    <property type="term" value="P:defense response to bacterium"/>
    <property type="evidence" value="ECO:0007669"/>
    <property type="project" value="UniProtKB-KW"/>
</dbReference>
<evidence type="ECO:0000256" key="7">
    <source>
        <dbReference type="ARBA" id="ARBA00045473"/>
    </source>
</evidence>
<sequence>MIPRLLPFFVSLLFAALLFPAGLSNASSINHLVTEPPSFPKDEFPARGVNGSQLLHHRVKRLPPRTPPYHEPEPNYQIVNCKKSEGQCQEYCNFMETQVGYCSKKKEPCCLHPF</sequence>
<evidence type="ECO:0000256" key="3">
    <source>
        <dbReference type="ARBA" id="ARBA00022529"/>
    </source>
</evidence>
<evidence type="ECO:0000313" key="10">
    <source>
        <dbReference type="EMBL" id="AAI45548.1"/>
    </source>
</evidence>
<dbReference type="GO" id="GO:0005576">
    <property type="term" value="C:extracellular region"/>
    <property type="evidence" value="ECO:0007669"/>
    <property type="project" value="UniProtKB-SubCell"/>
</dbReference>
<evidence type="ECO:0000313" key="11">
    <source>
        <dbReference type="MGI" id="MGI:3647173"/>
    </source>
</evidence>
<keyword evidence="2" id="KW-0964">Secreted</keyword>
<accession>B7ZNZ8</accession>
<keyword evidence="5" id="KW-0211">Defensin</keyword>
<dbReference type="MGI" id="MGI:3647173">
    <property type="gene designation" value="Spag11b"/>
</dbReference>
<dbReference type="EMBL" id="BC145547">
    <property type="protein sequence ID" value="AAI45548.1"/>
    <property type="molecule type" value="mRNA"/>
</dbReference>
<dbReference type="PANTHER" id="PTHR14081:SF1">
    <property type="entry name" value="SPERM-ASSOCIATED ANTIGEN 11A-RELATED"/>
    <property type="match status" value="1"/>
</dbReference>
<dbReference type="InterPro" id="IPR001855">
    <property type="entry name" value="Defensin_beta-like"/>
</dbReference>
<dbReference type="AGR" id="MGI:3647173"/>
<comment type="subcellular location">
    <subcellularLocation>
        <location evidence="1">Secreted</location>
    </subcellularLocation>
</comment>
<dbReference type="UCSC" id="uc012gag.2">
    <property type="organism name" value="mouse"/>
</dbReference>
<evidence type="ECO:0000259" key="9">
    <source>
        <dbReference type="Pfam" id="PF00711"/>
    </source>
</evidence>
<dbReference type="PANTHER" id="PTHR14081">
    <property type="entry name" value="SPERM-ASSOCIATED ANTIGEN 11A-RELATED-RELATED"/>
    <property type="match status" value="1"/>
</dbReference>
<feature type="signal peptide" evidence="8">
    <location>
        <begin position="1"/>
        <end position="26"/>
    </location>
</feature>
<evidence type="ECO:0000256" key="6">
    <source>
        <dbReference type="ARBA" id="ARBA00023022"/>
    </source>
</evidence>
<proteinExistence type="evidence at transcript level"/>
<evidence type="ECO:0000256" key="5">
    <source>
        <dbReference type="ARBA" id="ARBA00022940"/>
    </source>
</evidence>
<dbReference type="InterPro" id="IPR007988">
    <property type="entry name" value="Sperm_Ag_11A_B"/>
</dbReference>
<organism evidence="10">
    <name type="scientific">Mus musculus</name>
    <name type="common">Mouse</name>
    <dbReference type="NCBI Taxonomy" id="10090"/>
    <lineage>
        <taxon>Eukaryota</taxon>
        <taxon>Metazoa</taxon>
        <taxon>Chordata</taxon>
        <taxon>Craniata</taxon>
        <taxon>Vertebrata</taxon>
        <taxon>Euteleostomi</taxon>
        <taxon>Mammalia</taxon>
        <taxon>Eutheria</taxon>
        <taxon>Euarchontoglires</taxon>
        <taxon>Glires</taxon>
        <taxon>Rodentia</taxon>
        <taxon>Myomorpha</taxon>
        <taxon>Muroidea</taxon>
        <taxon>Muridae</taxon>
        <taxon>Murinae</taxon>
        <taxon>Mus</taxon>
        <taxon>Mus</taxon>
    </lineage>
</organism>
<comment type="function">
    <text evidence="7">Has antimicrobial activity against E.coli. Plays a role in the defense response in the male reproductive tract, contributing to sperm maturation, storage and protection.</text>
</comment>
<feature type="chain" id="PRO_5002864180" evidence="8">
    <location>
        <begin position="27"/>
        <end position="114"/>
    </location>
</feature>
<keyword evidence="6" id="KW-0044">Antibiotic</keyword>
<evidence type="ECO:0000256" key="4">
    <source>
        <dbReference type="ARBA" id="ARBA00022729"/>
    </source>
</evidence>